<keyword evidence="3" id="KW-1185">Reference proteome</keyword>
<dbReference type="Proteomes" id="UP000419144">
    <property type="component" value="Unassembled WGS sequence"/>
</dbReference>
<feature type="compositionally biased region" description="Low complexity" evidence="1">
    <location>
        <begin position="1293"/>
        <end position="1307"/>
    </location>
</feature>
<feature type="region of interest" description="Disordered" evidence="1">
    <location>
        <begin position="240"/>
        <end position="273"/>
    </location>
</feature>
<feature type="compositionally biased region" description="Low complexity" evidence="1">
    <location>
        <begin position="472"/>
        <end position="497"/>
    </location>
</feature>
<feature type="compositionally biased region" description="Basic and acidic residues" evidence="1">
    <location>
        <begin position="139"/>
        <end position="156"/>
    </location>
</feature>
<protein>
    <submittedName>
        <fullName evidence="2">Uncharacterized protein</fullName>
    </submittedName>
</protein>
<feature type="region of interest" description="Disordered" evidence="1">
    <location>
        <begin position="1259"/>
        <end position="1278"/>
    </location>
</feature>
<accession>A0A640KF34</accession>
<feature type="region of interest" description="Disordered" evidence="1">
    <location>
        <begin position="1735"/>
        <end position="1769"/>
    </location>
</feature>
<feature type="region of interest" description="Disordered" evidence="1">
    <location>
        <begin position="865"/>
        <end position="884"/>
    </location>
</feature>
<proteinExistence type="predicted"/>
<feature type="region of interest" description="Disordered" evidence="1">
    <location>
        <begin position="766"/>
        <end position="791"/>
    </location>
</feature>
<feature type="compositionally biased region" description="Basic and acidic residues" evidence="1">
    <location>
        <begin position="1423"/>
        <end position="1433"/>
    </location>
</feature>
<comment type="caution">
    <text evidence="2">The sequence shown here is derived from an EMBL/GenBank/DDBJ whole genome shotgun (WGS) entry which is preliminary data.</text>
</comment>
<feature type="compositionally biased region" description="Polar residues" evidence="1">
    <location>
        <begin position="1529"/>
        <end position="1546"/>
    </location>
</feature>
<feature type="compositionally biased region" description="Acidic residues" evidence="1">
    <location>
        <begin position="1479"/>
        <end position="1494"/>
    </location>
</feature>
<evidence type="ECO:0000313" key="3">
    <source>
        <dbReference type="Proteomes" id="UP000419144"/>
    </source>
</evidence>
<feature type="compositionally biased region" description="Acidic residues" evidence="1">
    <location>
        <begin position="1042"/>
        <end position="1055"/>
    </location>
</feature>
<feature type="region of interest" description="Disordered" evidence="1">
    <location>
        <begin position="553"/>
        <end position="699"/>
    </location>
</feature>
<feature type="compositionally biased region" description="Basic and acidic residues" evidence="1">
    <location>
        <begin position="1180"/>
        <end position="1189"/>
    </location>
</feature>
<feature type="compositionally biased region" description="Basic and acidic residues" evidence="1">
    <location>
        <begin position="2169"/>
        <end position="2190"/>
    </location>
</feature>
<feature type="region of interest" description="Disordered" evidence="1">
    <location>
        <begin position="472"/>
        <end position="498"/>
    </location>
</feature>
<feature type="compositionally biased region" description="Low complexity" evidence="1">
    <location>
        <begin position="1146"/>
        <end position="1159"/>
    </location>
</feature>
<feature type="compositionally biased region" description="Basic and acidic residues" evidence="1">
    <location>
        <begin position="360"/>
        <end position="369"/>
    </location>
</feature>
<feature type="compositionally biased region" description="Basic and acidic residues" evidence="1">
    <location>
        <begin position="1056"/>
        <end position="1065"/>
    </location>
</feature>
<feature type="region of interest" description="Disordered" evidence="1">
    <location>
        <begin position="1423"/>
        <end position="1452"/>
    </location>
</feature>
<feature type="region of interest" description="Disordered" evidence="1">
    <location>
        <begin position="1476"/>
        <end position="1553"/>
    </location>
</feature>
<feature type="region of interest" description="Disordered" evidence="1">
    <location>
        <begin position="2482"/>
        <end position="2576"/>
    </location>
</feature>
<feature type="compositionally biased region" description="Polar residues" evidence="1">
    <location>
        <begin position="1498"/>
        <end position="1510"/>
    </location>
</feature>
<feature type="compositionally biased region" description="Basic and acidic residues" evidence="1">
    <location>
        <begin position="564"/>
        <end position="585"/>
    </location>
</feature>
<feature type="compositionally biased region" description="Polar residues" evidence="1">
    <location>
        <begin position="86"/>
        <end position="102"/>
    </location>
</feature>
<dbReference type="EMBL" id="BLBS01000026">
    <property type="protein sequence ID" value="GET88330.1"/>
    <property type="molecule type" value="Genomic_DNA"/>
</dbReference>
<feature type="compositionally biased region" description="Gly residues" evidence="1">
    <location>
        <begin position="370"/>
        <end position="381"/>
    </location>
</feature>
<name>A0A640KF34_LEITA</name>
<sequence>MGNGSSSNRSGSTSSLSHTAIGGSSRYSHVKGRRALKSLSSGKNVSAVTSAAGAGSASSHAVASSSLRGKALPTHGHLRDDAAGTMATSPVSQDNHLSNPVSPTRRHGLHSFSSLPTKSVEPSPARVTAAAVTASQDSSGERGHRQGDSPGRERPCGAELSPQQCHHHRENNNFDLAVIDTSNSCQACGDNENDNGGAARSGSVVGAHRTRSSSMLQSVTDSAVPLPLTTLLSREDAHPTANIGTAPAPADAHTRGTMPMPRGGTEANMDKHHTDSSQVGCAILPATLMLKDCVLPETHSFSCPQSTAAPPLSVGRVARSTNVLCHPSTTTMSTASCPRRDEPLNMGAKGVVSRGRRKSKSDLKPKPEGAGDGNSEGGDGGFWRRQSRNSLFRKLLSRSSSRAERSSQPLRPQASEERGSARGTKAKCVAKGDSASQNDMATAVAHRRTSAAQCVHDVPTTASTALCTQQTSSSSSSAGAAEVVEPEPTVPTSQPSSMTAQRISVFQPPAAEGCSGECTAVALTVDNVRSHTSGWKSPCCAADVLRPGLSEKEYADALPPGHPVSHETPHCLHSVPGEKAEHQGSDDSDSTTPTDTNLVPILPPPPTASSAKAAWGTRRAAAPATPTMPNDNGNILSDNGHDNDQDIDCVAAATSPSPAYDFPHQKPRRRKAPGALGAGPPSTTTVTDTTARASPQSPCGTLPTAVAAAEGGGSAAAAAFLSSAVTTDTCLRGRRWVNQSAIIAAWNRMGARTTTPVAGIGVGGGHHGGGEVPESSAEALRMSSAPGKSVSAAGDSFDGGVELGASALPASREIQLTGVLNTGEAEVAAGAAPSFRHQCTAAGHQEAGDLGDSYNSRAVVRRQQGPPLLFSPSPENNKHSDIGSQPLFALRPHFIHEVAPAAGKTASPLEPIKPANDMDHSWIVPPSQELHGPSSARIMYGEGEEPSADGSSPITRELHACLHTSTAIESAVATQWPLPQEGQGSDTRPSTTQPLQAGTLIPVNFEDRKGVGGFGEEQEHPTMRRTTVRDEEMAPETATTVDADEDDRVNEEDDATERHDTRDPQRIAAHRLQRQPGEEQPHQACTPGFTTTHATVTVRSAATGLLSAHINDQQHYSPLRYMVSGASFVPSANMAASCGAMPWMHSSPSSSRSYNTSDSLLEASRGAPNVEDNEDNLDEAGVRRTQDGEVGHCQLRRSEDGRAKRFVGLNAGHFSRNYSSPSVFVSGSDCNTFNAMAATSVGSGNTKLAARVRSNSCQRLPRRSKQELMRNRHLPSSTARVMPRWRERLTRKPQLSSPLSSSAAQDDVGGTASTFPATPRGRRGLTSQGAPPLAHQPSAHLHNLPPPLTSVVSSHPSQYLRREISCSLGSVRWKEVSLPASGGPASPNFGFATSSRGNDNTSPLYDTLGDDEEDLYAVANEDHAKDGGDDRAQRRQGCCGSGAVDEGTGEDRNDTFLCLGSNEVPTWGMATLQTWHQDNDDDDDRVDRQEEDDKNDTSESGARNFSNAEGCSNHRECLRSPQHYHWDPSMNSHSPSTRLPKQQPQESCDVGGASREFHSSMPCEYCVPPSRIVTRTFLDSIVCLQQPRYEPPMPSNRNTFTAFVHLSDISSSQLLATTAAAPHRGLHAHFRCTSSGVQGDEAVATSEDYGDAARRAVPRVQTPATADTLILNGDGWQDARLANGADVREDVVDAAYGALPGTPLSSSLSTAPTHHISRANTPVLVTAHDALARQAPQSAETEAARTRPESPSALFYGIPPQSRSVTKPPQRLNHASAAEVALLKGSSDDFKGEHDAGSDHLSVPVAQLGATSLRTSWNLESMRLGAALASQGERRALSDGGRPCFDTFGHSTPLAQNAADAGASVAVSATMRGHIPKSAQLSSSQSLPWWNRHRRTIQLKDSDALDQSQRGGENRNGGGGHSPYRSPLSADSVLASVLGGRAESPVTPSGSVAINGSPLGHTVHAGDDAAAPVLFRLTGGRLQREAQYPTSLTNECHWSAFRSSSGTNGNGGDAAHSVGAGAALCHTSHDEMLIKQRRSCDVGDRGDEGRVSEEEDVEAGVALGAKCISHDYDVGISDPPDVCMQAPKRHALMPVSASFSSGTSALRTGTARAEADSKGALATTASAQAMATVTVALPTLSFIEEEEVRSPCKASQIALAPSTVSVGPRRGEAEPTSDKEALRDGAERAERSEVDPFISLSLDIRAHHTCRVSSVSNTIPVLTKTAVTTALDDLGETEMYTCISMEENATGAQDARVSVFDTLQPQHEHLPLQKQSTPVTDSFVLPFALSGVDMVERWASDVTDSVAGGGGSDSGRCRGGSGITHAAGGGAHTGPRRIAPMTAASFTLSASRGPCDSLVSPSHTSERPLMLKQNVDADGGNGDTGSAPGPFLSEECVSGAVATGSSGVAGAHDAEGGDVYDRRAAAHADIDVEAEKELPHPPLATTLIDSLLTPARLATSHRSTDIRRSGLAVRVDQRDTSLDERMPLTVQQYSPESSRRVASGTSGLPVSPDYAPLRSPLLLQGEASADACPESRTQTPPDHHYGPVVLPSPHHEGSTPRVRAQSRSQRQHSEPSVGRTVCRWCGESYASADVCPAVRRPHKVLREERRIEKTAKRTAQTLLREGRITEAVELLKSAGICV</sequence>
<feature type="region of interest" description="Disordered" evidence="1">
    <location>
        <begin position="1900"/>
        <end position="1928"/>
    </location>
</feature>
<feature type="region of interest" description="Disordered" evidence="1">
    <location>
        <begin position="1"/>
        <end position="164"/>
    </location>
</feature>
<feature type="compositionally biased region" description="Low complexity" evidence="1">
    <location>
        <begin position="608"/>
        <end position="629"/>
    </location>
</feature>
<feature type="region of interest" description="Disordered" evidence="1">
    <location>
        <begin position="327"/>
        <end position="444"/>
    </location>
</feature>
<organism evidence="2 3">
    <name type="scientific">Leishmania tarentolae</name>
    <name type="common">Sauroleishmania tarentolae</name>
    <dbReference type="NCBI Taxonomy" id="5689"/>
    <lineage>
        <taxon>Eukaryota</taxon>
        <taxon>Discoba</taxon>
        <taxon>Euglenozoa</taxon>
        <taxon>Kinetoplastea</taxon>
        <taxon>Metakinetoplastina</taxon>
        <taxon>Trypanosomatida</taxon>
        <taxon>Trypanosomatidae</taxon>
        <taxon>Leishmaniinae</taxon>
        <taxon>Leishmania</taxon>
        <taxon>lizard Leishmania</taxon>
    </lineage>
</organism>
<gene>
    <name evidence="2" type="ORF">LtaPh_2109800</name>
</gene>
<evidence type="ECO:0000256" key="1">
    <source>
        <dbReference type="SAM" id="MobiDB-lite"/>
    </source>
</evidence>
<feature type="compositionally biased region" description="Basic and acidic residues" evidence="1">
    <location>
        <begin position="1017"/>
        <end position="1032"/>
    </location>
</feature>
<dbReference type="OrthoDB" id="267895at2759"/>
<feature type="region of interest" description="Disordered" evidence="1">
    <location>
        <begin position="1144"/>
        <end position="1189"/>
    </location>
</feature>
<reference evidence="2" key="1">
    <citation type="submission" date="2019-11" db="EMBL/GenBank/DDBJ databases">
        <title>Leishmania tarentolae CDS.</title>
        <authorList>
            <person name="Goto Y."/>
            <person name="Yamagishi J."/>
        </authorList>
    </citation>
    <scope>NUCLEOTIDE SEQUENCE [LARGE SCALE GENOMIC DNA]</scope>
    <source>
        <strain evidence="2">Parrot Tar II</strain>
    </source>
</reference>
<feature type="compositionally biased region" description="Low complexity" evidence="1">
    <location>
        <begin position="388"/>
        <end position="400"/>
    </location>
</feature>
<feature type="compositionally biased region" description="Polar residues" evidence="1">
    <location>
        <begin position="327"/>
        <end position="336"/>
    </location>
</feature>
<feature type="region of interest" description="Disordered" evidence="1">
    <location>
        <begin position="1283"/>
        <end position="1339"/>
    </location>
</feature>
<feature type="region of interest" description="Disordered" evidence="1">
    <location>
        <begin position="2305"/>
        <end position="2337"/>
    </location>
</feature>
<feature type="region of interest" description="Disordered" evidence="1">
    <location>
        <begin position="903"/>
        <end position="953"/>
    </location>
</feature>
<feature type="region of interest" description="Disordered" evidence="1">
    <location>
        <begin position="2165"/>
        <end position="2190"/>
    </location>
</feature>
<evidence type="ECO:0000313" key="2">
    <source>
        <dbReference type="EMBL" id="GET88330.1"/>
    </source>
</evidence>
<feature type="compositionally biased region" description="Low complexity" evidence="1">
    <location>
        <begin position="45"/>
        <end position="66"/>
    </location>
</feature>
<feature type="compositionally biased region" description="Gly residues" evidence="1">
    <location>
        <begin position="2307"/>
        <end position="2332"/>
    </location>
</feature>
<feature type="compositionally biased region" description="Polar residues" evidence="1">
    <location>
        <begin position="982"/>
        <end position="996"/>
    </location>
</feature>
<feature type="compositionally biased region" description="Low complexity" evidence="1">
    <location>
        <begin position="1"/>
        <end position="17"/>
    </location>
</feature>
<feature type="region of interest" description="Disordered" evidence="1">
    <location>
        <begin position="1012"/>
        <end position="1065"/>
    </location>
</feature>
<dbReference type="VEuPathDB" id="TriTrypDB:LtaPh_2109800"/>
<feature type="region of interest" description="Disordered" evidence="1">
    <location>
        <begin position="2374"/>
        <end position="2393"/>
    </location>
</feature>
<feature type="region of interest" description="Disordered" evidence="1">
    <location>
        <begin position="978"/>
        <end position="997"/>
    </location>
</feature>